<sequence>MLDIFQPQSPDLGRNLGIGFEVMSIFWLHHTWMYIYLRCIQMQTNTASWLLAAS</sequence>
<keyword evidence="1" id="KW-0472">Membrane</keyword>
<name>A0A0E9QG42_ANGAN</name>
<protein>
    <submittedName>
        <fullName evidence="2">Uncharacterized protein</fullName>
    </submittedName>
</protein>
<reference evidence="2" key="2">
    <citation type="journal article" date="2015" name="Fish Shellfish Immunol.">
        <title>Early steps in the European eel (Anguilla anguilla)-Vibrio vulnificus interaction in the gills: Role of the RtxA13 toxin.</title>
        <authorList>
            <person name="Callol A."/>
            <person name="Pajuelo D."/>
            <person name="Ebbesson L."/>
            <person name="Teles M."/>
            <person name="MacKenzie S."/>
            <person name="Amaro C."/>
        </authorList>
    </citation>
    <scope>NUCLEOTIDE SEQUENCE</scope>
</reference>
<reference evidence="2" key="1">
    <citation type="submission" date="2014-11" db="EMBL/GenBank/DDBJ databases">
        <authorList>
            <person name="Amaro Gonzalez C."/>
        </authorList>
    </citation>
    <scope>NUCLEOTIDE SEQUENCE</scope>
</reference>
<keyword evidence="1" id="KW-1133">Transmembrane helix</keyword>
<feature type="transmembrane region" description="Helical" evidence="1">
    <location>
        <begin position="16"/>
        <end position="37"/>
    </location>
</feature>
<accession>A0A0E9QG42</accession>
<keyword evidence="1" id="KW-0812">Transmembrane</keyword>
<organism evidence="2">
    <name type="scientific">Anguilla anguilla</name>
    <name type="common">European freshwater eel</name>
    <name type="synonym">Muraena anguilla</name>
    <dbReference type="NCBI Taxonomy" id="7936"/>
    <lineage>
        <taxon>Eukaryota</taxon>
        <taxon>Metazoa</taxon>
        <taxon>Chordata</taxon>
        <taxon>Craniata</taxon>
        <taxon>Vertebrata</taxon>
        <taxon>Euteleostomi</taxon>
        <taxon>Actinopterygii</taxon>
        <taxon>Neopterygii</taxon>
        <taxon>Teleostei</taxon>
        <taxon>Anguilliformes</taxon>
        <taxon>Anguillidae</taxon>
        <taxon>Anguilla</taxon>
    </lineage>
</organism>
<proteinExistence type="predicted"/>
<dbReference type="AlphaFoldDB" id="A0A0E9QG42"/>
<dbReference type="EMBL" id="GBXM01092751">
    <property type="protein sequence ID" value="JAH15826.1"/>
    <property type="molecule type" value="Transcribed_RNA"/>
</dbReference>
<evidence type="ECO:0000256" key="1">
    <source>
        <dbReference type="SAM" id="Phobius"/>
    </source>
</evidence>
<evidence type="ECO:0000313" key="2">
    <source>
        <dbReference type="EMBL" id="JAH15826.1"/>
    </source>
</evidence>